<dbReference type="SUPFAM" id="SSF117074">
    <property type="entry name" value="Hypothetical protein PA1324"/>
    <property type="match status" value="1"/>
</dbReference>
<feature type="region of interest" description="Disordered" evidence="1">
    <location>
        <begin position="45"/>
        <end position="68"/>
    </location>
</feature>
<feature type="signal peptide" evidence="2">
    <location>
        <begin position="1"/>
        <end position="31"/>
    </location>
</feature>
<name>A0ABV6RK60_9GAMM</name>
<dbReference type="Proteomes" id="UP001589896">
    <property type="component" value="Unassembled WGS sequence"/>
</dbReference>
<protein>
    <submittedName>
        <fullName evidence="3">Carboxypeptidase-like regulatory domain-containing protein</fullName>
    </submittedName>
</protein>
<reference evidence="3 4" key="1">
    <citation type="submission" date="2024-09" db="EMBL/GenBank/DDBJ databases">
        <authorList>
            <person name="Sun Q."/>
            <person name="Mori K."/>
        </authorList>
    </citation>
    <scope>NUCLEOTIDE SEQUENCE [LARGE SCALE GENOMIC DNA]</scope>
    <source>
        <strain evidence="3 4">KCTC 23076</strain>
    </source>
</reference>
<sequence length="656" mass="70510">MSRCGWPLRHTLAAGLSVAIAAALGAGPASAASGQPPYRDRVIAPDQLEPLPPDDEAAPQDLEGPPRSLRIEVATSRTERGDERFDEHGIAATAFWESLTLGSFSLDGTLFWSDRERLRGGDAVGGTAALWQRQLHVDGGWRLDNGIGVLNTPALPLVRSQPRFYLPTAPLAGISTDWTRGDLQLLGAWGRAGIHTGSRVLGFDAAEGTVGTLGAQWRWSPCWTGAATALLTDGRIVPNSFGEATLEDGRTRAFHAATAWLGERDGLQLNLLSSSGDRRAAAGGWVDATARRGRYLHSYGVFRLEPELSWGALPINNDVQGGYYRLGYQYGRWLWNVGLDRIGSVSGNGFDGLYSTAFVRHQATSTVGYGGSLSLRHEASLSHSAQTFVDKRTGFGQTRLQLDHANSSSGDSDWQLGVDHAFALRGGARLSASLAYGALSERDGDSGTTTAALSGGREFGDGFSLDGSLRWLSADGVNARRGLDLNTTANWRISPRWSLSTTLYQNRGARRSPFVIDPLVTETPFISLPRERALFLTLRYERQAGRPQGVIGGLPGSATGSIAGVLFLDDNGDGVRAASEQPAVNVTVVLDGRYSIRTDSAGRFEFPRVAVGPHRLDIVSDNLPLPWSFDEASANRVVDVRVREAARVEVGAVRPR</sequence>
<evidence type="ECO:0000313" key="4">
    <source>
        <dbReference type="Proteomes" id="UP001589896"/>
    </source>
</evidence>
<evidence type="ECO:0000313" key="3">
    <source>
        <dbReference type="EMBL" id="MFC0676343.1"/>
    </source>
</evidence>
<evidence type="ECO:0000256" key="2">
    <source>
        <dbReference type="SAM" id="SignalP"/>
    </source>
</evidence>
<feature type="chain" id="PRO_5046123208" evidence="2">
    <location>
        <begin position="32"/>
        <end position="656"/>
    </location>
</feature>
<proteinExistence type="predicted"/>
<accession>A0ABV6RK60</accession>
<organism evidence="3 4">
    <name type="scientific">Lysobacter korlensis</name>
    <dbReference type="NCBI Taxonomy" id="553636"/>
    <lineage>
        <taxon>Bacteria</taxon>
        <taxon>Pseudomonadati</taxon>
        <taxon>Pseudomonadota</taxon>
        <taxon>Gammaproteobacteria</taxon>
        <taxon>Lysobacterales</taxon>
        <taxon>Lysobacteraceae</taxon>
        <taxon>Lysobacter</taxon>
    </lineage>
</organism>
<evidence type="ECO:0000256" key="1">
    <source>
        <dbReference type="SAM" id="MobiDB-lite"/>
    </source>
</evidence>
<keyword evidence="2" id="KW-0732">Signal</keyword>
<gene>
    <name evidence="3" type="ORF">ACFFGH_00580</name>
</gene>
<dbReference type="EMBL" id="JBHLTG010000001">
    <property type="protein sequence ID" value="MFC0676343.1"/>
    <property type="molecule type" value="Genomic_DNA"/>
</dbReference>
<comment type="caution">
    <text evidence="3">The sequence shown here is derived from an EMBL/GenBank/DDBJ whole genome shotgun (WGS) entry which is preliminary data.</text>
</comment>
<dbReference type="RefSeq" id="WP_386663947.1">
    <property type="nucleotide sequence ID" value="NZ_JBHLTG010000001.1"/>
</dbReference>
<dbReference type="InterPro" id="IPR013783">
    <property type="entry name" value="Ig-like_fold"/>
</dbReference>
<dbReference type="Gene3D" id="2.60.40.10">
    <property type="entry name" value="Immunoglobulins"/>
    <property type="match status" value="1"/>
</dbReference>
<keyword evidence="4" id="KW-1185">Reference proteome</keyword>